<accession>A0A1I2NTD0</accession>
<proteinExistence type="predicted"/>
<dbReference type="PROSITE" id="PS51257">
    <property type="entry name" value="PROKAR_LIPOPROTEIN"/>
    <property type="match status" value="1"/>
</dbReference>
<sequence>MKKIILNTLFAICALTSCKSEKEKAGIGFESNLVLADSLILHLDEKSTPEFNYHQINKFSKNESFLNLNLVNQSLDIYSLETGNLIHRISFNSQGPESITNLGGFFYQNEDSIFIFPKMSLFNTTLIDSNGDISKRYSPISNKNQVVPGLINHFSNSANPTYFVKNSLYFDQGILKNTAVPGVLAENHQLSGRFNLVTDSVFLFPKSGFPHFYQDKTFPIYLSVSSRILDSEMQWIYSWNALDSIIIFDFEMENKKLIYSKSKYRNQDFPNIANTGPSESLELIISNTHYCKIIQDPYRKRYLRFVQLGRNFDPDTDNSISSIFKNDFSIMIYNENWELQDEYFFPGNIYNLYHSFIGEKGLYLPKTNPFFKNLDEDNVVFDMYEIR</sequence>
<dbReference type="OrthoDB" id="982523at2"/>
<dbReference type="RefSeq" id="WP_092788439.1">
    <property type="nucleotide sequence ID" value="NZ_FOPC01000001.1"/>
</dbReference>
<dbReference type="STRING" id="435880.SAMN04487988_101264"/>
<dbReference type="AlphaFoldDB" id="A0A1I2NTD0"/>
<dbReference type="InterPro" id="IPR025316">
    <property type="entry name" value="DUF4221"/>
</dbReference>
<evidence type="ECO:0008006" key="3">
    <source>
        <dbReference type="Google" id="ProtNLM"/>
    </source>
</evidence>
<protein>
    <recommendedName>
        <fullName evidence="3">DUF4221 domain-containing protein</fullName>
    </recommendedName>
</protein>
<dbReference type="EMBL" id="FOPC01000001">
    <property type="protein sequence ID" value="SFG06270.1"/>
    <property type="molecule type" value="Genomic_DNA"/>
</dbReference>
<dbReference type="Proteomes" id="UP000199642">
    <property type="component" value="Unassembled WGS sequence"/>
</dbReference>
<name>A0A1I2NTD0_9BACT</name>
<keyword evidence="2" id="KW-1185">Reference proteome</keyword>
<evidence type="ECO:0000313" key="1">
    <source>
        <dbReference type="EMBL" id="SFG06270.1"/>
    </source>
</evidence>
<dbReference type="Pfam" id="PF13970">
    <property type="entry name" value="DUF4221"/>
    <property type="match status" value="1"/>
</dbReference>
<organism evidence="1 2">
    <name type="scientific">Algoriphagus hitonicola</name>
    <dbReference type="NCBI Taxonomy" id="435880"/>
    <lineage>
        <taxon>Bacteria</taxon>
        <taxon>Pseudomonadati</taxon>
        <taxon>Bacteroidota</taxon>
        <taxon>Cytophagia</taxon>
        <taxon>Cytophagales</taxon>
        <taxon>Cyclobacteriaceae</taxon>
        <taxon>Algoriphagus</taxon>
    </lineage>
</organism>
<reference evidence="2" key="1">
    <citation type="submission" date="2016-10" db="EMBL/GenBank/DDBJ databases">
        <authorList>
            <person name="Varghese N."/>
            <person name="Submissions S."/>
        </authorList>
    </citation>
    <scope>NUCLEOTIDE SEQUENCE [LARGE SCALE GENOMIC DNA]</scope>
    <source>
        <strain evidence="2">DSM 19315</strain>
    </source>
</reference>
<gene>
    <name evidence="1" type="ORF">SAMN04487988_101264</name>
</gene>
<evidence type="ECO:0000313" key="2">
    <source>
        <dbReference type="Proteomes" id="UP000199642"/>
    </source>
</evidence>